<evidence type="ECO:0000256" key="1">
    <source>
        <dbReference type="ARBA" id="ARBA00007837"/>
    </source>
</evidence>
<dbReference type="InterPro" id="IPR002192">
    <property type="entry name" value="PPDK_AMP/ATP-bd"/>
</dbReference>
<name>A0A7S2WPC7_9STRA</name>
<dbReference type="InterPro" id="IPR036637">
    <property type="entry name" value="Phosphohistidine_dom_sf"/>
</dbReference>
<dbReference type="AlphaFoldDB" id="A0A7S2WPC7"/>
<dbReference type="Gene3D" id="3.30.470.20">
    <property type="entry name" value="ATP-grasp fold, B domain"/>
    <property type="match status" value="1"/>
</dbReference>
<reference evidence="4" key="1">
    <citation type="submission" date="2021-01" db="EMBL/GenBank/DDBJ databases">
        <authorList>
            <person name="Corre E."/>
            <person name="Pelletier E."/>
            <person name="Niang G."/>
            <person name="Scheremetjew M."/>
            <person name="Finn R."/>
            <person name="Kale V."/>
            <person name="Holt S."/>
            <person name="Cochrane G."/>
            <person name="Meng A."/>
            <person name="Brown T."/>
            <person name="Cohen L."/>
        </authorList>
    </citation>
    <scope>NUCLEOTIDE SEQUENCE</scope>
    <source>
        <strain evidence="4">NY070348D</strain>
    </source>
</reference>
<dbReference type="InterPro" id="IPR008279">
    <property type="entry name" value="PEP-util_enz_mobile_dom"/>
</dbReference>
<proteinExistence type="inferred from homology"/>
<dbReference type="SUPFAM" id="SSF56059">
    <property type="entry name" value="Glutathione synthetase ATP-binding domain-like"/>
    <property type="match status" value="1"/>
</dbReference>
<organism evidence="4">
    <name type="scientific">Mucochytrium quahogii</name>
    <dbReference type="NCBI Taxonomy" id="96639"/>
    <lineage>
        <taxon>Eukaryota</taxon>
        <taxon>Sar</taxon>
        <taxon>Stramenopiles</taxon>
        <taxon>Bigyra</taxon>
        <taxon>Labyrinthulomycetes</taxon>
        <taxon>Thraustochytrida</taxon>
        <taxon>Thraustochytriidae</taxon>
        <taxon>Mucochytrium</taxon>
    </lineage>
</organism>
<dbReference type="Pfam" id="PF00391">
    <property type="entry name" value="PEP-utilizers"/>
    <property type="match status" value="1"/>
</dbReference>
<dbReference type="InterPro" id="IPR051549">
    <property type="entry name" value="PEP_Utilizing_Enz"/>
</dbReference>
<evidence type="ECO:0008006" key="5">
    <source>
        <dbReference type="Google" id="ProtNLM"/>
    </source>
</evidence>
<dbReference type="SUPFAM" id="SSF52009">
    <property type="entry name" value="Phosphohistidine domain"/>
    <property type="match status" value="1"/>
</dbReference>
<accession>A0A7S2WPC7</accession>
<protein>
    <recommendedName>
        <fullName evidence="5">Phosphoenolpyruvate synthase</fullName>
    </recommendedName>
</protein>
<dbReference type="GO" id="GO:0005524">
    <property type="term" value="F:ATP binding"/>
    <property type="evidence" value="ECO:0007669"/>
    <property type="project" value="InterPro"/>
</dbReference>
<dbReference type="Pfam" id="PF01326">
    <property type="entry name" value="PPDK_N"/>
    <property type="match status" value="1"/>
</dbReference>
<feature type="domain" description="PEP-utilising enzyme mobile" evidence="2">
    <location>
        <begin position="853"/>
        <end position="923"/>
    </location>
</feature>
<evidence type="ECO:0000313" key="4">
    <source>
        <dbReference type="EMBL" id="CAD9698468.1"/>
    </source>
</evidence>
<dbReference type="GO" id="GO:0016301">
    <property type="term" value="F:kinase activity"/>
    <property type="evidence" value="ECO:0007669"/>
    <property type="project" value="InterPro"/>
</dbReference>
<sequence length="934" mass="103277">MFAWFKRFFGKLTGCEPEDGIVDWNVLDSNHVPALCFELNSLTPLYSVEYVGGKANSVGKLLKIGVNVPSSVVISTKVYREAVERLEKQSGQSLSTWIENGASIDALRNLLKAKPGANVPETVKGQLRLLLDPSKRYAVRSSATSEDGTDSSFAGQFLTELNIPGNIDDISGAIERCWASCFAESVKPYLAKTRELPDMAVLIMEQLQSDVAGVLFQANPVTRSRSTWVINATYGQGEGVVNGTLPVDEYVLLEKTKAVVRKTVENKDKKLVTSSEQAGLELVDVSPELRDKACLTESMIDELVKTAMKMTSAYKSAQDIEFAVVSNKLYILQSRPITSSLESLDWTAPDIGLWQLNGHLTSPPTPIYCECWKYGMSVGTMECSTYSGIGFTGVDTAIINGFPYFCFRQPGPKAPPTSLPPPFILRMIMRFTAQAPMRQATEFWEEKKYLSFLDEWEKTIKPELIKGHLEHQRKDLSALSDDELVEYLAEMVEYGKRMYKHHSEYSMYNLAPAGYFVLKAEELSDGAISRSEAFSAFSGASVVTEGLHGEFPETIRQLMNNSVAMEIINSDEAQGKVGLDKLEASLSGKLLDSYREMISHIEYRLADGYDIANETLKEQPGLLWAGITSAVSSMKKQTDPAYAKQKQQSEQKKFSELRQKVVDKSKLPEFDEALSDARATAPIRDERAIYTDLWGMGILRHVILEAGRRIVRKSKNMNEPTLAIEATLEELTNMLSPDWKEDLNFWVKLRGRRNYRQTASIRDAPELIGGIKVLPTRAHFPNEYFARTALATILVVDEIFAAPDCETGDIENESYGQGSCLDANTTKGSSGANGTYTGRVCVVKSANDLQRIQHGDVVVTTYSSSLVNFILPLCGALVTDFGAQLSHAAICAREANIPCVVGTKHSTVKFKDGDIVFVDGTCGIVTKTTDSRTN</sequence>
<evidence type="ECO:0000259" key="2">
    <source>
        <dbReference type="Pfam" id="PF00391"/>
    </source>
</evidence>
<dbReference type="InterPro" id="IPR013815">
    <property type="entry name" value="ATP_grasp_subdomain_1"/>
</dbReference>
<dbReference type="PANTHER" id="PTHR43615:SF1">
    <property type="entry name" value="PPDK_N DOMAIN-CONTAINING PROTEIN"/>
    <property type="match status" value="1"/>
</dbReference>
<dbReference type="EMBL" id="HBHK01021324">
    <property type="protein sequence ID" value="CAD9698468.1"/>
    <property type="molecule type" value="Transcribed_RNA"/>
</dbReference>
<feature type="domain" description="Pyruvate phosphate dikinase AMP/ATP-binding" evidence="3">
    <location>
        <begin position="49"/>
        <end position="340"/>
    </location>
</feature>
<dbReference type="Gene3D" id="3.30.1490.20">
    <property type="entry name" value="ATP-grasp fold, A domain"/>
    <property type="match status" value="1"/>
</dbReference>
<dbReference type="PANTHER" id="PTHR43615">
    <property type="entry name" value="PHOSPHOENOLPYRUVATE SYNTHASE-RELATED"/>
    <property type="match status" value="1"/>
</dbReference>
<gene>
    <name evidence="4" type="ORF">QSP1433_LOCUS13584</name>
</gene>
<evidence type="ECO:0000259" key="3">
    <source>
        <dbReference type="Pfam" id="PF01326"/>
    </source>
</evidence>
<comment type="similarity">
    <text evidence="1">Belongs to the PEP-utilizing enzyme family.</text>
</comment>
<dbReference type="Gene3D" id="3.50.30.10">
    <property type="entry name" value="Phosphohistidine domain"/>
    <property type="match status" value="1"/>
</dbReference>